<sequence length="571" mass="62962">MSTHKLIDKVCIFVIIFAVLATVLFMNGSAIGITADDSVEMGYEELLFDDSYVHTIDIEIDDWDSFLETATSEEYSAANVTIDGETVYNVGIRGKGNTSLSTVEQLDSDRYSFKIEFDCYESSNTYHGLDKLCLNNLIQDYTMMKDYIAYKLMGEFGVDAPLVSYVYITVNGEDWGLYLAVEAVEDSFLERNNGTNYGNLYKPDTLSMGGGRGNGRDFDMNDVDSSDMPEGFGKKPDDNDDMPEGFDKKPGDNDDMPEEFDPGDSSGELPGKGSEEHGGMGSDDSKLKYIDDDIDSYSNIFDSAKTNIKKSDKKRLINSLKTLSEGIEEQDADKIAEAVDVDAVMRYMVVHNFLVNGDSYTGSMIHNYYLYEEDGLLSMIPWDYNLAYGSFQGQDADGAVNDPIDTPLSVSEDSDDRPMFSWITSCDEYTEMYHEYYGDFLEQFYTSGYLQDIIESTYNMISKYVEKDPTKFCTTEEFETAVETMKTFVELRCQSISGQLDGTIGSTDAEQEENPDALIDASSITLSDMGSMGGGMGGGPGQGDGEHSGPPSVDGEHSGPPSGGPDQNSDG</sequence>
<dbReference type="EMBL" id="FRDH01000006">
    <property type="protein sequence ID" value="SHN57035.1"/>
    <property type="molecule type" value="Genomic_DNA"/>
</dbReference>
<proteinExistence type="predicted"/>
<feature type="compositionally biased region" description="Gly residues" evidence="1">
    <location>
        <begin position="531"/>
        <end position="543"/>
    </location>
</feature>
<evidence type="ECO:0000313" key="2">
    <source>
        <dbReference type="EMBL" id="SHN57035.1"/>
    </source>
</evidence>
<reference evidence="2 3" key="1">
    <citation type="submission" date="2016-12" db="EMBL/GenBank/DDBJ databases">
        <authorList>
            <person name="Song W.-J."/>
            <person name="Kurnit D.M."/>
        </authorList>
    </citation>
    <scope>NUCLEOTIDE SEQUENCE [LARGE SCALE GENOMIC DNA]</scope>
    <source>
        <strain evidence="2 3">DSM 14810</strain>
    </source>
</reference>
<feature type="region of interest" description="Disordered" evidence="1">
    <location>
        <begin position="200"/>
        <end position="286"/>
    </location>
</feature>
<dbReference type="Pfam" id="PF08757">
    <property type="entry name" value="CotH"/>
    <property type="match status" value="2"/>
</dbReference>
<accession>A0A1M7SEX4</accession>
<dbReference type="PANTHER" id="PTHR40050:SF1">
    <property type="entry name" value="INNER SPORE COAT PROTEIN H"/>
    <property type="match status" value="1"/>
</dbReference>
<feature type="compositionally biased region" description="Acidic residues" evidence="1">
    <location>
        <begin position="253"/>
        <end position="262"/>
    </location>
</feature>
<feature type="compositionally biased region" description="Basic and acidic residues" evidence="1">
    <location>
        <begin position="273"/>
        <end position="286"/>
    </location>
</feature>
<dbReference type="PANTHER" id="PTHR40050">
    <property type="entry name" value="INNER SPORE COAT PROTEIN H"/>
    <property type="match status" value="1"/>
</dbReference>
<gene>
    <name evidence="2" type="ORF">SAMN02745247_01631</name>
</gene>
<feature type="region of interest" description="Disordered" evidence="1">
    <location>
        <begin position="526"/>
        <end position="571"/>
    </location>
</feature>
<protein>
    <submittedName>
        <fullName evidence="2">CotH protein</fullName>
    </submittedName>
</protein>
<dbReference type="RefSeq" id="WP_072702713.1">
    <property type="nucleotide sequence ID" value="NZ_FRDH01000006.1"/>
</dbReference>
<dbReference type="Proteomes" id="UP000184097">
    <property type="component" value="Unassembled WGS sequence"/>
</dbReference>
<dbReference type="InterPro" id="IPR014867">
    <property type="entry name" value="Spore_coat_CotH_CotH2/3/7"/>
</dbReference>
<name>A0A1M7SEX4_9FIRM</name>
<evidence type="ECO:0000256" key="1">
    <source>
        <dbReference type="SAM" id="MobiDB-lite"/>
    </source>
</evidence>
<organism evidence="2 3">
    <name type="scientific">Butyrivibrio hungatei DSM 14810</name>
    <dbReference type="NCBI Taxonomy" id="1121132"/>
    <lineage>
        <taxon>Bacteria</taxon>
        <taxon>Bacillati</taxon>
        <taxon>Bacillota</taxon>
        <taxon>Clostridia</taxon>
        <taxon>Lachnospirales</taxon>
        <taxon>Lachnospiraceae</taxon>
        <taxon>Butyrivibrio</taxon>
    </lineage>
</organism>
<evidence type="ECO:0000313" key="3">
    <source>
        <dbReference type="Proteomes" id="UP000184097"/>
    </source>
</evidence>
<dbReference type="AlphaFoldDB" id="A0A1M7SEX4"/>